<evidence type="ECO:0000313" key="2">
    <source>
        <dbReference type="EMBL" id="KAK1933801.1"/>
    </source>
</evidence>
<keyword evidence="3" id="KW-1185">Reference proteome</keyword>
<dbReference type="AlphaFoldDB" id="A0AAD9LEZ5"/>
<comment type="caution">
    <text evidence="2">The sequence shown here is derived from an EMBL/GenBank/DDBJ whole genome shotgun (WGS) entry which is preliminary data.</text>
</comment>
<gene>
    <name evidence="2" type="ORF">P3T76_011561</name>
</gene>
<feature type="region of interest" description="Disordered" evidence="1">
    <location>
        <begin position="40"/>
        <end position="67"/>
    </location>
</feature>
<dbReference type="EMBL" id="JASMQC010000027">
    <property type="protein sequence ID" value="KAK1933801.1"/>
    <property type="molecule type" value="Genomic_DNA"/>
</dbReference>
<reference evidence="2" key="1">
    <citation type="submission" date="2023-08" db="EMBL/GenBank/DDBJ databases">
        <title>Reference Genome Resource for the Citrus Pathogen Phytophthora citrophthora.</title>
        <authorList>
            <person name="Moller H."/>
            <person name="Coetzee B."/>
            <person name="Rose L.J."/>
            <person name="Van Niekerk J.M."/>
        </authorList>
    </citation>
    <scope>NUCLEOTIDE SEQUENCE</scope>
    <source>
        <strain evidence="2">STE-U-9442</strain>
    </source>
</reference>
<dbReference type="Proteomes" id="UP001259832">
    <property type="component" value="Unassembled WGS sequence"/>
</dbReference>
<evidence type="ECO:0000313" key="3">
    <source>
        <dbReference type="Proteomes" id="UP001259832"/>
    </source>
</evidence>
<sequence>MKAGTLNNQYKFIKLFEVRLTMIDGLVVYALQDVLESESPEFEADSESSHNDTVLNSHTVGSQLNTQTQPDFPIQYFVVLARKLFCME</sequence>
<accession>A0AAD9LEZ5</accession>
<organism evidence="2 3">
    <name type="scientific">Phytophthora citrophthora</name>
    <dbReference type="NCBI Taxonomy" id="4793"/>
    <lineage>
        <taxon>Eukaryota</taxon>
        <taxon>Sar</taxon>
        <taxon>Stramenopiles</taxon>
        <taxon>Oomycota</taxon>
        <taxon>Peronosporomycetes</taxon>
        <taxon>Peronosporales</taxon>
        <taxon>Peronosporaceae</taxon>
        <taxon>Phytophthora</taxon>
    </lineage>
</organism>
<name>A0AAD9LEZ5_9STRA</name>
<protein>
    <submittedName>
        <fullName evidence="2">Uncharacterized protein</fullName>
    </submittedName>
</protein>
<feature type="compositionally biased region" description="Polar residues" evidence="1">
    <location>
        <begin position="51"/>
        <end position="67"/>
    </location>
</feature>
<proteinExistence type="predicted"/>
<evidence type="ECO:0000256" key="1">
    <source>
        <dbReference type="SAM" id="MobiDB-lite"/>
    </source>
</evidence>